<dbReference type="Proteomes" id="UP000029661">
    <property type="component" value="Chromosome"/>
</dbReference>
<dbReference type="Proteomes" id="UP000606900">
    <property type="component" value="Unassembled WGS sequence"/>
</dbReference>
<reference evidence="3" key="3">
    <citation type="submission" date="2014-09" db="EMBL/GenBank/DDBJ databases">
        <authorList>
            <person name="Bishop-Lilly K.A."/>
            <person name="Broomall S.M."/>
            <person name="Chain P.S."/>
            <person name="Chertkov O."/>
            <person name="Coyne S.R."/>
            <person name="Daligault H.E."/>
            <person name="Davenport K.W."/>
            <person name="Erkkila T."/>
            <person name="Frey K.G."/>
            <person name="Gibbons H.S."/>
            <person name="Gu W."/>
            <person name="Jaissle J."/>
            <person name="Johnson S.L."/>
            <person name="Koroleva G.I."/>
            <person name="Ladner J.T."/>
            <person name="Lo C.-C."/>
            <person name="Minogue T.D."/>
            <person name="Munk C."/>
            <person name="Palacios G.F."/>
            <person name="Redden C.L."/>
            <person name="Rosenzweig C.N."/>
            <person name="Scholz M.B."/>
            <person name="Teshima H."/>
            <person name="Xu Y."/>
        </authorList>
    </citation>
    <scope>NUCLEOTIDE SEQUENCE</scope>
    <source>
        <strain evidence="3">Mb9</strain>
    </source>
</reference>
<dbReference type="EMBL" id="JADIIL010000031">
    <property type="protein sequence ID" value="MBF4475423.1"/>
    <property type="molecule type" value="Genomic_DNA"/>
</dbReference>
<dbReference type="EMBL" id="LN515531">
    <property type="protein sequence ID" value="CEA14246.1"/>
    <property type="molecule type" value="Genomic_DNA"/>
</dbReference>
<evidence type="ECO:0000313" key="4">
    <source>
        <dbReference type="EMBL" id="MBF4475423.1"/>
    </source>
</evidence>
<reference evidence="2" key="2">
    <citation type="submission" date="2014-08" db="EMBL/GenBank/DDBJ databases">
        <authorList>
            <person name="Wibberg D."/>
        </authorList>
    </citation>
    <scope>NUCLEOTIDE SEQUENCE</scope>
</reference>
<dbReference type="KEGG" id="mfi:DSM1535_1922"/>
<keyword evidence="5" id="KW-1185">Reference proteome</keyword>
<dbReference type="InterPro" id="IPR008912">
    <property type="entry name" value="Uncharacterised_CoxE"/>
</dbReference>
<dbReference type="EMBL" id="LN734822">
    <property type="protein sequence ID" value="CEL24713.1"/>
    <property type="molecule type" value="Genomic_DNA"/>
</dbReference>
<protein>
    <submittedName>
        <fullName evidence="2">VWA containing CoxE family protein</fullName>
    </submittedName>
    <submittedName>
        <fullName evidence="4">VWA domain-containing protein</fullName>
    </submittedName>
    <submittedName>
        <fullName evidence="1">von Willebrand factor type A domain-containing protein</fullName>
    </submittedName>
</protein>
<dbReference type="GeneID" id="26739323"/>
<sequence>MDKIVAFSGTLREKGIPVSIRSTHAGKEVSKLIDEEDPLFKSALAAVYVKEQRQRESFNQVFDEFFEGVVADGEEEGDEGTSSKASDKNVWSKSSQKWVITNQEDDNSEVKAPEIHSSEFNYHPPLEDYKEETPSDSELLRRDINTLNSFEPELFLLCQKMGKKIALVRSRRQRQAKIMRPDVRRTIRKNLQNGGALIDLVKSKPRIKKNQHFFLNDVSGSCDWISNWFFCLLYAAQNSFRRVRVFDFDNRCVETTSAMAEPDMMEAFIKVRDILHKNLMVHGTSNMYQAFESFLGKAQLNRRSTLMILTDCRDWAGPKVDGIPQSAELVEKMSRKCRKVMILNPEERKKWDVVDSCVSHYRDAGAEIHEVRNLNQLALLVRDL</sequence>
<dbReference type="InterPro" id="IPR011195">
    <property type="entry name" value="UCP010256"/>
</dbReference>
<evidence type="ECO:0000313" key="2">
    <source>
        <dbReference type="EMBL" id="CEA14246.1"/>
    </source>
</evidence>
<dbReference type="PIRSF" id="PIRSF010256">
    <property type="entry name" value="CoxE_vWa"/>
    <property type="match status" value="1"/>
</dbReference>
<accession>A0A090JXG4</accession>
<dbReference type="Pfam" id="PF05762">
    <property type="entry name" value="VWA_CoxE"/>
    <property type="match status" value="1"/>
</dbReference>
<dbReference type="STRING" id="2162.BRM9_1240"/>
<dbReference type="EMBL" id="CP006933">
    <property type="protein sequence ID" value="AIS32055.1"/>
    <property type="molecule type" value="Genomic_DNA"/>
</dbReference>
<proteinExistence type="predicted"/>
<dbReference type="KEGG" id="mfc:BRM9_1240"/>
<dbReference type="PATRIC" id="fig|2162.10.peg.1121"/>
<dbReference type="OrthoDB" id="69112at2157"/>
<organism evidence="2">
    <name type="scientific">Methanobacterium formicicum</name>
    <dbReference type="NCBI Taxonomy" id="2162"/>
    <lineage>
        <taxon>Archaea</taxon>
        <taxon>Methanobacteriati</taxon>
        <taxon>Methanobacteriota</taxon>
        <taxon>Methanomada group</taxon>
        <taxon>Methanobacteria</taxon>
        <taxon>Methanobacteriales</taxon>
        <taxon>Methanobacteriaceae</taxon>
        <taxon>Methanobacterium</taxon>
    </lineage>
</organism>
<dbReference type="RefSeq" id="WP_048073312.1">
    <property type="nucleotide sequence ID" value="NZ_CALCVY010000234.1"/>
</dbReference>
<dbReference type="AlphaFoldDB" id="A0A090JXG4"/>
<reference evidence="4" key="4">
    <citation type="submission" date="2020-10" db="EMBL/GenBank/DDBJ databases">
        <title>Dehalococcoides mccartyi of a TCE/Cr reducing biochatode.</title>
        <authorList>
            <person name="Matturro B."/>
        </authorList>
    </citation>
    <scope>NUCLEOTIDE SEQUENCE</scope>
    <source>
        <strain evidence="4">Bin2</strain>
    </source>
</reference>
<name>A0A090JXG4_METFO</name>
<evidence type="ECO:0000313" key="5">
    <source>
        <dbReference type="Proteomes" id="UP000062768"/>
    </source>
</evidence>
<dbReference type="PANTHER" id="PTHR39338">
    <property type="entry name" value="BLL5662 PROTEIN-RELATED"/>
    <property type="match status" value="1"/>
</dbReference>
<reference evidence="1" key="1">
    <citation type="submission" date="2013-12" db="EMBL/GenBank/DDBJ databases">
        <title>The complete genome sequence of Methanobacterium sp. BRM9.</title>
        <authorList>
            <consortium name="Pastoral Greenhouse Gas Research Consortium"/>
            <person name="Kelly W.J."/>
            <person name="Leahy S.C."/>
            <person name="Perry R."/>
            <person name="Li D."/>
            <person name="Altermann E."/>
            <person name="Lambie S.C."/>
            <person name="Attwood G.T."/>
        </authorList>
    </citation>
    <scope>NUCLEOTIDE SEQUENCE [LARGE SCALE GENOMIC DNA]</scope>
    <source>
        <strain evidence="1">BRM9</strain>
    </source>
</reference>
<dbReference type="Proteomes" id="UP000062768">
    <property type="component" value="Chromosome I"/>
</dbReference>
<evidence type="ECO:0000313" key="1">
    <source>
        <dbReference type="EMBL" id="AIS32055.1"/>
    </source>
</evidence>
<gene>
    <name evidence="1" type="ORF">BRM9_1240</name>
    <name evidence="2" type="ORF">DSM1535_1922</name>
    <name evidence="4" type="ORF">ISP06_08130</name>
    <name evidence="3" type="ORF">MB9_1074</name>
</gene>
<evidence type="ECO:0000313" key="3">
    <source>
        <dbReference type="EMBL" id="CEL24713.1"/>
    </source>
</evidence>